<dbReference type="PANTHER" id="PTHR38480:SF1">
    <property type="entry name" value="SLR0254 PROTEIN"/>
    <property type="match status" value="1"/>
</dbReference>
<evidence type="ECO:0000256" key="4">
    <source>
        <dbReference type="ARBA" id="ARBA00023136"/>
    </source>
</evidence>
<evidence type="ECO:0000256" key="5">
    <source>
        <dbReference type="SAM" id="Phobius"/>
    </source>
</evidence>
<evidence type="ECO:0000256" key="2">
    <source>
        <dbReference type="ARBA" id="ARBA00022692"/>
    </source>
</evidence>
<reference evidence="7 8" key="1">
    <citation type="submission" date="2019-07" db="EMBL/GenBank/DDBJ databases">
        <title>Whole genome shotgun sequence of Cellulomonas soli NBRC 109434.</title>
        <authorList>
            <person name="Hosoyama A."/>
            <person name="Uohara A."/>
            <person name="Ohji S."/>
            <person name="Ichikawa N."/>
        </authorList>
    </citation>
    <scope>NUCLEOTIDE SEQUENCE [LARGE SCALE GENOMIC DNA]</scope>
    <source>
        <strain evidence="7 8">NBRC 109434</strain>
    </source>
</reference>
<keyword evidence="2 5" id="KW-0812">Transmembrane</keyword>
<name>A0A512P7Y2_9CELL</name>
<dbReference type="Pfam" id="PF06271">
    <property type="entry name" value="RDD"/>
    <property type="match status" value="1"/>
</dbReference>
<keyword evidence="3 5" id="KW-1133">Transmembrane helix</keyword>
<evidence type="ECO:0000313" key="8">
    <source>
        <dbReference type="Proteomes" id="UP000321798"/>
    </source>
</evidence>
<evidence type="ECO:0000259" key="6">
    <source>
        <dbReference type="Pfam" id="PF06271"/>
    </source>
</evidence>
<feature type="transmembrane region" description="Helical" evidence="5">
    <location>
        <begin position="20"/>
        <end position="44"/>
    </location>
</feature>
<organism evidence="7 8">
    <name type="scientific">Cellulomonas soli</name>
    <dbReference type="NCBI Taxonomy" id="931535"/>
    <lineage>
        <taxon>Bacteria</taxon>
        <taxon>Bacillati</taxon>
        <taxon>Actinomycetota</taxon>
        <taxon>Actinomycetes</taxon>
        <taxon>Micrococcales</taxon>
        <taxon>Cellulomonadaceae</taxon>
        <taxon>Cellulomonas</taxon>
    </lineage>
</organism>
<dbReference type="GO" id="GO:0016020">
    <property type="term" value="C:membrane"/>
    <property type="evidence" value="ECO:0007669"/>
    <property type="project" value="UniProtKB-SubCell"/>
</dbReference>
<evidence type="ECO:0000256" key="1">
    <source>
        <dbReference type="ARBA" id="ARBA00004141"/>
    </source>
</evidence>
<proteinExistence type="predicted"/>
<dbReference type="EMBL" id="BKAL01000001">
    <property type="protein sequence ID" value="GEP67300.1"/>
    <property type="molecule type" value="Genomic_DNA"/>
</dbReference>
<dbReference type="InterPro" id="IPR010432">
    <property type="entry name" value="RDD"/>
</dbReference>
<accession>A0A512P7Y2</accession>
<keyword evidence="4 5" id="KW-0472">Membrane</keyword>
<feature type="transmembrane region" description="Helical" evidence="5">
    <location>
        <begin position="56"/>
        <end position="76"/>
    </location>
</feature>
<feature type="domain" description="RDD" evidence="6">
    <location>
        <begin position="18"/>
        <end position="145"/>
    </location>
</feature>
<gene>
    <name evidence="7" type="ORF">CSO01_00150</name>
</gene>
<comment type="subcellular location">
    <subcellularLocation>
        <location evidence="1">Membrane</location>
        <topology evidence="1">Multi-pass membrane protein</topology>
    </subcellularLocation>
</comment>
<feature type="transmembrane region" description="Helical" evidence="5">
    <location>
        <begin position="107"/>
        <end position="132"/>
    </location>
</feature>
<evidence type="ECO:0000256" key="3">
    <source>
        <dbReference type="ARBA" id="ARBA00022989"/>
    </source>
</evidence>
<dbReference type="RefSeq" id="WP_146951101.1">
    <property type="nucleotide sequence ID" value="NZ_BAABBJ010000005.1"/>
</dbReference>
<evidence type="ECO:0000313" key="7">
    <source>
        <dbReference type="EMBL" id="GEP67300.1"/>
    </source>
</evidence>
<dbReference type="PANTHER" id="PTHR38480">
    <property type="entry name" value="SLR0254 PROTEIN"/>
    <property type="match status" value="1"/>
</dbReference>
<protein>
    <submittedName>
        <fullName evidence="7">Transporter</fullName>
    </submittedName>
</protein>
<sequence>MDEGIVTGEGVLLDARPASFASRVLGAVLDLLLLALVGLVAIIVLTTADWSPSEEVARILGILVTATVMVIAPTTVDTLTRGRSLGKRIAGIRIVRDDGGPIVFRQAFVRALVGVVELWATLGSVALISSIVHPQGKRLGDMLAGTYAVRVRGKAPVRPLVPMPYALLGWAQHADIARLPDGLALAVRQFVVRAAGLHPASRVELGTQLTAQVQRYVRPLPPPGTHPEAFLAAVLAERRVRELRSGHRAAAREAEEAVLLHRLPHGVPDPVD</sequence>
<dbReference type="AlphaFoldDB" id="A0A512P7Y2"/>
<comment type="caution">
    <text evidence="7">The sequence shown here is derived from an EMBL/GenBank/DDBJ whole genome shotgun (WGS) entry which is preliminary data.</text>
</comment>
<keyword evidence="8" id="KW-1185">Reference proteome</keyword>
<dbReference type="OrthoDB" id="9787732at2"/>
<dbReference type="Proteomes" id="UP000321798">
    <property type="component" value="Unassembled WGS sequence"/>
</dbReference>